<feature type="domain" description="ER-bound oxygenase mpaB/mpaB'/Rubber oxygenase catalytic" evidence="1">
    <location>
        <begin position="53"/>
        <end position="280"/>
    </location>
</feature>
<accession>A0ABY5T215</accession>
<dbReference type="RefSeq" id="WP_265561430.1">
    <property type="nucleotide sequence ID" value="NZ_CP092471.1"/>
</dbReference>
<dbReference type="PANTHER" id="PTHR36151:SF3">
    <property type="entry name" value="ER-BOUND OXYGENASE MPAB_MPAB'_RUBBER OXYGENASE CATALYTIC DOMAIN-CONTAINING PROTEIN"/>
    <property type="match status" value="1"/>
</dbReference>
<dbReference type="Pfam" id="PF09995">
    <property type="entry name" value="MPAB_Lcp_cat"/>
    <property type="match status" value="1"/>
</dbReference>
<dbReference type="EMBL" id="CP092471">
    <property type="protein sequence ID" value="UVI40792.1"/>
    <property type="molecule type" value="Genomic_DNA"/>
</dbReference>
<proteinExistence type="predicted"/>
<organism evidence="2 3">
    <name type="scientific">Qipengyuania spongiae</name>
    <dbReference type="NCBI Taxonomy" id="2909673"/>
    <lineage>
        <taxon>Bacteria</taxon>
        <taxon>Pseudomonadati</taxon>
        <taxon>Pseudomonadota</taxon>
        <taxon>Alphaproteobacteria</taxon>
        <taxon>Sphingomonadales</taxon>
        <taxon>Erythrobacteraceae</taxon>
        <taxon>Qipengyuania</taxon>
    </lineage>
</organism>
<protein>
    <submittedName>
        <fullName evidence="2">DUF2236 domain-containing protein</fullName>
    </submittedName>
</protein>
<dbReference type="InterPro" id="IPR018713">
    <property type="entry name" value="MPAB/Lcp_cat_dom"/>
</dbReference>
<keyword evidence="3" id="KW-1185">Reference proteome</keyword>
<evidence type="ECO:0000313" key="2">
    <source>
        <dbReference type="EMBL" id="UVI40792.1"/>
    </source>
</evidence>
<dbReference type="Proteomes" id="UP001065265">
    <property type="component" value="Chromosome"/>
</dbReference>
<name>A0ABY5T215_9SPHN</name>
<gene>
    <name evidence="2" type="ORF">L1F33_09255</name>
</gene>
<reference evidence="2" key="1">
    <citation type="submission" date="2022-02" db="EMBL/GenBank/DDBJ databases">
        <title>Qipengyuania spongiae sp. nov., isolated from marine sponge.</title>
        <authorList>
            <person name="Li Z."/>
            <person name="Zhang M."/>
        </authorList>
    </citation>
    <scope>NUCLEOTIDE SEQUENCE</scope>
    <source>
        <strain evidence="2">PHS-Z21</strain>
    </source>
</reference>
<dbReference type="PANTHER" id="PTHR36151">
    <property type="entry name" value="BLR2777 PROTEIN"/>
    <property type="match status" value="1"/>
</dbReference>
<evidence type="ECO:0000313" key="3">
    <source>
        <dbReference type="Proteomes" id="UP001065265"/>
    </source>
</evidence>
<sequence>MPSSSSFTSLAEKLRLRLVDQVRGVFNDVESGQQPVPPSDEALFAKDSPIRMVHADVIAMMVGGIRSLLLQMLHPHALQGVLDHSNFRADMHGRLRRTARFIAVTTYGHRDEAMKAVKRVNRIHARIGGTLPDGTPYAATDPRVLAWVHVAEATSFLAAYLRHVRPDMPGREQDEYYRQFAVIARALGADPVPTDRREAEAIFRKLRGDLSSSPAAREVADLVLNQRPEGAPPAVQAMLGSEAVALLPPFARSMLGLERPGLVAIPARAATWGMARTLRWAFRQN</sequence>
<evidence type="ECO:0000259" key="1">
    <source>
        <dbReference type="Pfam" id="PF09995"/>
    </source>
</evidence>